<organism evidence="1">
    <name type="scientific">Dermatophagoides farinae</name>
    <name type="common">American house dust mite</name>
    <dbReference type="NCBI Taxonomy" id="6954"/>
    <lineage>
        <taxon>Eukaryota</taxon>
        <taxon>Metazoa</taxon>
        <taxon>Ecdysozoa</taxon>
        <taxon>Arthropoda</taxon>
        <taxon>Chelicerata</taxon>
        <taxon>Arachnida</taxon>
        <taxon>Acari</taxon>
        <taxon>Acariformes</taxon>
        <taxon>Sarcoptiformes</taxon>
        <taxon>Astigmata</taxon>
        <taxon>Psoroptidia</taxon>
        <taxon>Analgoidea</taxon>
        <taxon>Pyroglyphidae</taxon>
        <taxon>Dermatophagoidinae</taxon>
        <taxon>Dermatophagoides</taxon>
    </lineage>
</organism>
<dbReference type="AlphaFoldDB" id="A0A9D4SHR4"/>
<proteinExistence type="predicted"/>
<reference evidence="1" key="1">
    <citation type="submission" date="2020-06" db="EMBL/GenBank/DDBJ databases">
        <authorList>
            <person name="Ji K."/>
            <person name="Li J."/>
        </authorList>
    </citation>
    <scope>NUCLEOTIDE SEQUENCE</scope>
    <source>
        <strain evidence="1">JKM2019</strain>
        <tissue evidence="1">Whole body</tissue>
    </source>
</reference>
<sequence>MISSKRKPLITIKQQMVAKDEKNEQRQEVATPSKSMVKTIKLNNNELPTSNIPRKDGTKSLTKFKTTTENYYEKMYSKTPACKRELKFACNVKYDPKMETGIPLIKSKPTTKIVPFKFATDERSTKRPK</sequence>
<dbReference type="Proteomes" id="UP000828236">
    <property type="component" value="Unassembled WGS sequence"/>
</dbReference>
<reference evidence="1" key="2">
    <citation type="journal article" date="2021" name="World Allergy Organ. J.">
        <title>Chromosome-level assembly of Dermatophagoides farinae genome and transcriptome reveals two novel allergens Der f 37 and Der f 39.</title>
        <authorList>
            <person name="Chen J."/>
            <person name="Cai Z."/>
            <person name="Fan D."/>
            <person name="Hu J."/>
            <person name="Hou Y."/>
            <person name="He Y."/>
            <person name="Zhang Z."/>
            <person name="Zhao Z."/>
            <person name="Gao P."/>
            <person name="Hu W."/>
            <person name="Sun J."/>
            <person name="Li J."/>
            <person name="Ji K."/>
        </authorList>
    </citation>
    <scope>NUCLEOTIDE SEQUENCE</scope>
    <source>
        <strain evidence="1">JKM2019</strain>
    </source>
</reference>
<dbReference type="OrthoDB" id="10392056at2759"/>
<name>A0A9D4SHR4_DERFA</name>
<evidence type="ECO:0000313" key="1">
    <source>
        <dbReference type="EMBL" id="KAH7641530.1"/>
    </source>
</evidence>
<dbReference type="EMBL" id="SDOV01000004">
    <property type="protein sequence ID" value="KAH7641530.1"/>
    <property type="molecule type" value="Genomic_DNA"/>
</dbReference>
<protein>
    <submittedName>
        <fullName evidence="1">Uncharacterized protein</fullName>
    </submittedName>
</protein>
<comment type="caution">
    <text evidence="1">The sequence shown here is derived from an EMBL/GenBank/DDBJ whole genome shotgun (WGS) entry which is preliminary data.</text>
</comment>
<accession>A0A9D4SHR4</accession>
<gene>
    <name evidence="1" type="ORF">HUG17_4574</name>
</gene>